<gene>
    <name evidence="2" type="ORF">B0T17DRAFT_618717</name>
</gene>
<keyword evidence="3" id="KW-1185">Reference proteome</keyword>
<dbReference type="GO" id="GO:0006044">
    <property type="term" value="P:N-acetylglucosamine metabolic process"/>
    <property type="evidence" value="ECO:0007669"/>
    <property type="project" value="TreeGrafter"/>
</dbReference>
<dbReference type="Pfam" id="PF04724">
    <property type="entry name" value="Glyco_transf_17"/>
    <property type="match status" value="2"/>
</dbReference>
<name>A0AA39WME4_9PEZI</name>
<reference evidence="2" key="1">
    <citation type="submission" date="2023-06" db="EMBL/GenBank/DDBJ databases">
        <title>Genome-scale phylogeny and comparative genomics of the fungal order Sordariales.</title>
        <authorList>
            <consortium name="Lawrence Berkeley National Laboratory"/>
            <person name="Hensen N."/>
            <person name="Bonometti L."/>
            <person name="Westerberg I."/>
            <person name="Brannstrom I.O."/>
            <person name="Guillou S."/>
            <person name="Cros-Aarteil S."/>
            <person name="Calhoun S."/>
            <person name="Haridas S."/>
            <person name="Kuo A."/>
            <person name="Mondo S."/>
            <person name="Pangilinan J."/>
            <person name="Riley R."/>
            <person name="LaButti K."/>
            <person name="Andreopoulos B."/>
            <person name="Lipzen A."/>
            <person name="Chen C."/>
            <person name="Yanf M."/>
            <person name="Daum C."/>
            <person name="Ng V."/>
            <person name="Clum A."/>
            <person name="Steindorff A."/>
            <person name="Ohm R."/>
            <person name="Martin F."/>
            <person name="Silar P."/>
            <person name="Natvig D."/>
            <person name="Lalanne C."/>
            <person name="Gautier V."/>
            <person name="Ament-velasquez S.L."/>
            <person name="Kruys A."/>
            <person name="Hutchinson M.I."/>
            <person name="Powell A.J."/>
            <person name="Barry K."/>
            <person name="Miller A.N."/>
            <person name="Grigoriev I.V."/>
            <person name="Debuchy R."/>
            <person name="Gladieux P."/>
            <person name="Thoren M.H."/>
            <person name="Johannesson H."/>
        </authorList>
    </citation>
    <scope>NUCLEOTIDE SEQUENCE</scope>
    <source>
        <strain evidence="2">SMH3391-2</strain>
    </source>
</reference>
<dbReference type="PANTHER" id="PTHR12224:SF0">
    <property type="entry name" value="BETA-1,4-MANNOSYL-GLYCOPROTEIN 4-BETA-N-ACETYLGLUCOSAMINYLTRANSFERASE"/>
    <property type="match status" value="1"/>
</dbReference>
<dbReference type="GO" id="GO:0016020">
    <property type="term" value="C:membrane"/>
    <property type="evidence" value="ECO:0007669"/>
    <property type="project" value="InterPro"/>
</dbReference>
<proteinExistence type="predicted"/>
<keyword evidence="1" id="KW-0812">Transmembrane</keyword>
<dbReference type="EMBL" id="JAULSR010000005">
    <property type="protein sequence ID" value="KAK0618085.1"/>
    <property type="molecule type" value="Genomic_DNA"/>
</dbReference>
<organism evidence="2 3">
    <name type="scientific">Bombardia bombarda</name>
    <dbReference type="NCBI Taxonomy" id="252184"/>
    <lineage>
        <taxon>Eukaryota</taxon>
        <taxon>Fungi</taxon>
        <taxon>Dikarya</taxon>
        <taxon>Ascomycota</taxon>
        <taxon>Pezizomycotina</taxon>
        <taxon>Sordariomycetes</taxon>
        <taxon>Sordariomycetidae</taxon>
        <taxon>Sordariales</taxon>
        <taxon>Lasiosphaeriaceae</taxon>
        <taxon>Bombardia</taxon>
    </lineage>
</organism>
<dbReference type="InterPro" id="IPR006813">
    <property type="entry name" value="Glyco_trans_17"/>
</dbReference>
<accession>A0AA39WME4</accession>
<keyword evidence="1" id="KW-0472">Membrane</keyword>
<dbReference type="GO" id="GO:0003830">
    <property type="term" value="F:beta-1,4-mannosylglycoprotein 4-beta-N-acetylglucosaminyltransferase activity"/>
    <property type="evidence" value="ECO:0007669"/>
    <property type="project" value="InterPro"/>
</dbReference>
<evidence type="ECO:0000256" key="1">
    <source>
        <dbReference type="SAM" id="Phobius"/>
    </source>
</evidence>
<dbReference type="AlphaFoldDB" id="A0AA39WME4"/>
<protein>
    <submittedName>
        <fullName evidence="2">Glycosyltransferase family 17-domain-containing protein</fullName>
    </submittedName>
</protein>
<comment type="caution">
    <text evidence="2">The sequence shown here is derived from an EMBL/GenBank/DDBJ whole genome shotgun (WGS) entry which is preliminary data.</text>
</comment>
<evidence type="ECO:0000313" key="2">
    <source>
        <dbReference type="EMBL" id="KAK0618085.1"/>
    </source>
</evidence>
<feature type="transmembrane region" description="Helical" evidence="1">
    <location>
        <begin position="12"/>
        <end position="30"/>
    </location>
</feature>
<dbReference type="Proteomes" id="UP001174934">
    <property type="component" value="Unassembled WGS sequence"/>
</dbReference>
<keyword evidence="1" id="KW-1133">Transmembrane helix</keyword>
<sequence>MLIQRWACPPSRWARIAVLISIVWVFFYLSSGQESSFFISPVLNGAESRINQHNDDNNGNICQQHGWKPFKQSRNKPPRKVYDLVMVNTELDWLEIRLNSTWDAVDYFVLVESNRTFTNHPKPLVLKANLDTDPQLAPYASKIIYHQVAFPPNHNPSRAWDNEDLQRNAMFTQVFPTLRDAQSPNPSDVIVVSDVDEIPARRPSPCCAFQYRHRGAQDWPHPQATYYQGLWRTVKPNDLRVGLGFPPAAKWWDAGEVANASWHCSSCFGTVEELLTKLGAFAHTWMNADQYRDRKRIVDRVRRGRDIWDREGEVYDRVENNTDVPGFLRENPGRFPYVLSRDGEAGGLVIMKGDKGGINFGNNGLNLF</sequence>
<evidence type="ECO:0000313" key="3">
    <source>
        <dbReference type="Proteomes" id="UP001174934"/>
    </source>
</evidence>
<dbReference type="PANTHER" id="PTHR12224">
    <property type="entry name" value="BETA-1,4-MANNOSYL-GLYCOPROTEIN BETA-1,4-N-ACETYLGLUCOSAMINYL-TRANSFERASE"/>
    <property type="match status" value="1"/>
</dbReference>